<dbReference type="SMART" id="SM00320">
    <property type="entry name" value="WD40"/>
    <property type="match status" value="4"/>
</dbReference>
<evidence type="ECO:0000256" key="7">
    <source>
        <dbReference type="PROSITE-ProRule" id="PRU00221"/>
    </source>
</evidence>
<dbReference type="PROSITE" id="PS00678">
    <property type="entry name" value="WD_REPEATS_1"/>
    <property type="match status" value="1"/>
</dbReference>
<evidence type="ECO:0000256" key="1">
    <source>
        <dbReference type="ARBA" id="ARBA00005434"/>
    </source>
</evidence>
<dbReference type="GO" id="GO:0006974">
    <property type="term" value="P:DNA damage response"/>
    <property type="evidence" value="ECO:0007669"/>
    <property type="project" value="UniProtKB-KW"/>
</dbReference>
<dbReference type="InterPro" id="IPR036322">
    <property type="entry name" value="WD40_repeat_dom_sf"/>
</dbReference>
<dbReference type="GO" id="GO:0003677">
    <property type="term" value="F:DNA binding"/>
    <property type="evidence" value="ECO:0007669"/>
    <property type="project" value="UniProtKB-UniRule"/>
</dbReference>
<evidence type="ECO:0000256" key="4">
    <source>
        <dbReference type="ARBA" id="ARBA00022737"/>
    </source>
</evidence>
<protein>
    <recommendedName>
        <fullName evidence="2 8">DNA damage-binding protein CMR1</fullName>
    </recommendedName>
</protein>
<dbReference type="InterPro" id="IPR050853">
    <property type="entry name" value="WD_repeat_DNA-damage-binding"/>
</dbReference>
<name>A0A7H9HN14_9SACH</name>
<dbReference type="GO" id="GO:0005634">
    <property type="term" value="C:nucleus"/>
    <property type="evidence" value="ECO:0007669"/>
    <property type="project" value="TreeGrafter"/>
</dbReference>
<evidence type="ECO:0000256" key="2">
    <source>
        <dbReference type="ARBA" id="ARBA00021132"/>
    </source>
</evidence>
<dbReference type="Gene3D" id="2.130.10.10">
    <property type="entry name" value="YVTN repeat-like/Quinoprotein amine dehydrogenase"/>
    <property type="match status" value="1"/>
</dbReference>
<dbReference type="EMBL" id="CP059268">
    <property type="protein sequence ID" value="QLQ79158.1"/>
    <property type="molecule type" value="Genomic_DNA"/>
</dbReference>
<feature type="region of interest" description="Disordered" evidence="9">
    <location>
        <begin position="30"/>
        <end position="110"/>
    </location>
</feature>
<evidence type="ECO:0000256" key="3">
    <source>
        <dbReference type="ARBA" id="ARBA00022574"/>
    </source>
</evidence>
<keyword evidence="11" id="KW-1185">Reference proteome</keyword>
<keyword evidence="4" id="KW-0677">Repeat</keyword>
<dbReference type="GO" id="GO:2000001">
    <property type="term" value="P:regulation of DNA damage checkpoint"/>
    <property type="evidence" value="ECO:0007669"/>
    <property type="project" value="TreeGrafter"/>
</dbReference>
<evidence type="ECO:0000313" key="11">
    <source>
        <dbReference type="Proteomes" id="UP000510647"/>
    </source>
</evidence>
<dbReference type="OrthoDB" id="9890280at2759"/>
<feature type="compositionally biased region" description="Basic residues" evidence="9">
    <location>
        <begin position="50"/>
        <end position="60"/>
    </location>
</feature>
<evidence type="ECO:0000256" key="9">
    <source>
        <dbReference type="SAM" id="MobiDB-lite"/>
    </source>
</evidence>
<accession>A0A7H9HN14</accession>
<dbReference type="PANTHER" id="PTHR14773">
    <property type="entry name" value="WD REPEAT-CONTAINING PROTEIN 76"/>
    <property type="match status" value="1"/>
</dbReference>
<evidence type="ECO:0000313" key="10">
    <source>
        <dbReference type="EMBL" id="QLQ79158.1"/>
    </source>
</evidence>
<dbReference type="InterPro" id="IPR019775">
    <property type="entry name" value="WD40_repeat_CS"/>
</dbReference>
<dbReference type="InterPro" id="IPR015943">
    <property type="entry name" value="WD40/YVTN_repeat-like_dom_sf"/>
</dbReference>
<comment type="similarity">
    <text evidence="1 8">Belongs to the WD repeat DDB2/WDR76 family.</text>
</comment>
<dbReference type="Proteomes" id="UP000510647">
    <property type="component" value="Chromosome 2"/>
</dbReference>
<feature type="compositionally biased region" description="Basic and acidic residues" evidence="9">
    <location>
        <begin position="38"/>
        <end position="49"/>
    </location>
</feature>
<gene>
    <name evidence="10" type="ORF">HG537_0B05060</name>
</gene>
<dbReference type="SUPFAM" id="SSF50978">
    <property type="entry name" value="WD40 repeat-like"/>
    <property type="match status" value="1"/>
</dbReference>
<keyword evidence="6 8" id="KW-0238">DNA-binding</keyword>
<dbReference type="Pfam" id="PF00400">
    <property type="entry name" value="WD40"/>
    <property type="match status" value="2"/>
</dbReference>
<dbReference type="AlphaFoldDB" id="A0A7H9HN14"/>
<dbReference type="PANTHER" id="PTHR14773:SF0">
    <property type="entry name" value="WD REPEAT-CONTAINING PROTEIN 76"/>
    <property type="match status" value="1"/>
</dbReference>
<feature type="repeat" description="WD" evidence="7">
    <location>
        <begin position="357"/>
        <end position="372"/>
    </location>
</feature>
<proteinExistence type="inferred from homology"/>
<keyword evidence="5 8" id="KW-0227">DNA damage</keyword>
<organism evidence="10 11">
    <name type="scientific">Torulaspora globosa</name>
    <dbReference type="NCBI Taxonomy" id="48254"/>
    <lineage>
        <taxon>Eukaryota</taxon>
        <taxon>Fungi</taxon>
        <taxon>Dikarya</taxon>
        <taxon>Ascomycota</taxon>
        <taxon>Saccharomycotina</taxon>
        <taxon>Saccharomycetes</taxon>
        <taxon>Saccharomycetales</taxon>
        <taxon>Saccharomycetaceae</taxon>
        <taxon>Torulaspora</taxon>
    </lineage>
</organism>
<evidence type="ECO:0000256" key="8">
    <source>
        <dbReference type="RuleBase" id="RU365004"/>
    </source>
</evidence>
<evidence type="ECO:0000256" key="5">
    <source>
        <dbReference type="ARBA" id="ARBA00022763"/>
    </source>
</evidence>
<comment type="function">
    <text evidence="8">DNA-binding protein that binds to both single- and double-stranded DNA. Binds preferentially to UV-damaged DNA. May be involved in DNA-metabolic processes.</text>
</comment>
<keyword evidence="3 7" id="KW-0853">WD repeat</keyword>
<dbReference type="InterPro" id="IPR001680">
    <property type="entry name" value="WD40_rpt"/>
</dbReference>
<evidence type="ECO:0000256" key="6">
    <source>
        <dbReference type="ARBA" id="ARBA00023125"/>
    </source>
</evidence>
<reference evidence="10 11" key="1">
    <citation type="submission" date="2020-06" db="EMBL/GenBank/DDBJ databases">
        <title>The yeast mating-type switching endonuclease HO is a domesticated member of an unorthodox homing genetic element family.</title>
        <authorList>
            <person name="Coughlan A.Y."/>
            <person name="Lombardi L."/>
            <person name="Braun-Galleani S."/>
            <person name="Martos A.R."/>
            <person name="Galeote V."/>
            <person name="Bigey F."/>
            <person name="Dequin S."/>
            <person name="Byrne K.P."/>
            <person name="Wolfe K.H."/>
        </authorList>
    </citation>
    <scope>NUCLEOTIDE SEQUENCE [LARGE SCALE GENOMIC DNA]</scope>
    <source>
        <strain evidence="10 11">CBS2947</strain>
    </source>
</reference>
<sequence>MGVAMGELSEFQKKRLENIRRNNELLRKLNLSGTAGRIKREAGVDEDHQRKKRASRHVKDRKSVSPKPTRVPTRRSSRLRGQPADGESVPNVSDDYLMKMGKSSSPDQELVDQMKETKIVGDVKLSDLLKGENEEDLVEKFRLFANKNFSSGDFFKEIREHQGKEKPHLRQLREEFDLELYDVFQPNEIKLTHDRISAMYFHPTIDKKLILGGDTTGNIGLWSVRDEPLEENGADDLAEPEVTRVQLFSKNIGRIDCFPSDVSKILASSYDGFVRSIDLKTLKSDQLLALTNEYDEPLGVSDCQFSYDDINVLFLSTLSGEFTTTDLREKPSKPNLIRLSDKKIGSFNINPKRPYEIATGSLDRTLRIWDIRKLVKRPKWLQYHDFPSFEVVSTYDSRLSVSAVSYSPTDETLVCNGYDDTINLFDVRKDQFSESLTPKLTLKHNCQSGRWTSILKARFKQNKDVFAIANMKRAIDIYDSQGEQLAHLPTATVPAVLAWHPLCNWIVGGNSSGKAFLFTDQARIKRE</sequence>
<dbReference type="PROSITE" id="PS50082">
    <property type="entry name" value="WD_REPEATS_2"/>
    <property type="match status" value="1"/>
</dbReference>